<accession>A0A0C3N324</accession>
<evidence type="ECO:0008006" key="3">
    <source>
        <dbReference type="Google" id="ProtNLM"/>
    </source>
</evidence>
<dbReference type="PANTHER" id="PTHR33104:SF2">
    <property type="entry name" value="CXC3 LIKE CYSTEINE CLUSTER DOMAIN-CONTAINING PROTEIN"/>
    <property type="match status" value="1"/>
</dbReference>
<dbReference type="PANTHER" id="PTHR33104">
    <property type="entry name" value="SI:DKEY-29D5.2"/>
    <property type="match status" value="1"/>
</dbReference>
<dbReference type="AlphaFoldDB" id="A0A0C3N324"/>
<reference evidence="1 2" key="1">
    <citation type="submission" date="2014-04" db="EMBL/GenBank/DDBJ databases">
        <authorList>
            <consortium name="DOE Joint Genome Institute"/>
            <person name="Kuo A."/>
            <person name="Kohler A."/>
            <person name="Costa M.D."/>
            <person name="Nagy L.G."/>
            <person name="Floudas D."/>
            <person name="Copeland A."/>
            <person name="Barry K.W."/>
            <person name="Cichocki N."/>
            <person name="Veneault-Fourrey C."/>
            <person name="LaButti K."/>
            <person name="Lindquist E.A."/>
            <person name="Lipzen A."/>
            <person name="Lundell T."/>
            <person name="Morin E."/>
            <person name="Murat C."/>
            <person name="Sun H."/>
            <person name="Tunlid A."/>
            <person name="Henrissat B."/>
            <person name="Grigoriev I.V."/>
            <person name="Hibbett D.S."/>
            <person name="Martin F."/>
            <person name="Nordberg H.P."/>
            <person name="Cantor M.N."/>
            <person name="Hua S.X."/>
        </authorList>
    </citation>
    <scope>NUCLEOTIDE SEQUENCE [LARGE SCALE GENOMIC DNA]</scope>
    <source>
        <strain evidence="1 2">Marx 270</strain>
    </source>
</reference>
<dbReference type="EMBL" id="KN832068">
    <property type="protein sequence ID" value="KIN95434.1"/>
    <property type="molecule type" value="Genomic_DNA"/>
</dbReference>
<proteinExistence type="predicted"/>
<dbReference type="HOGENOM" id="CLU_003703_13_1_1"/>
<protein>
    <recommendedName>
        <fullName evidence="3">CxC2-like cysteine cluster KDZ transposase-associated domain-containing protein</fullName>
    </recommendedName>
</protein>
<dbReference type="STRING" id="870435.A0A0C3N324"/>
<reference evidence="2" key="2">
    <citation type="submission" date="2015-01" db="EMBL/GenBank/DDBJ databases">
        <title>Evolutionary Origins and Diversification of the Mycorrhizal Mutualists.</title>
        <authorList>
            <consortium name="DOE Joint Genome Institute"/>
            <consortium name="Mycorrhizal Genomics Consortium"/>
            <person name="Kohler A."/>
            <person name="Kuo A."/>
            <person name="Nagy L.G."/>
            <person name="Floudas D."/>
            <person name="Copeland A."/>
            <person name="Barry K.W."/>
            <person name="Cichocki N."/>
            <person name="Veneault-Fourrey C."/>
            <person name="LaButti K."/>
            <person name="Lindquist E.A."/>
            <person name="Lipzen A."/>
            <person name="Lundell T."/>
            <person name="Morin E."/>
            <person name="Murat C."/>
            <person name="Riley R."/>
            <person name="Ohm R."/>
            <person name="Sun H."/>
            <person name="Tunlid A."/>
            <person name="Henrissat B."/>
            <person name="Grigoriev I.V."/>
            <person name="Hibbett D.S."/>
            <person name="Martin F."/>
        </authorList>
    </citation>
    <scope>NUCLEOTIDE SEQUENCE [LARGE SCALE GENOMIC DNA]</scope>
    <source>
        <strain evidence="2">Marx 270</strain>
    </source>
</reference>
<dbReference type="OrthoDB" id="3192989at2759"/>
<name>A0A0C3N324_PISTI</name>
<dbReference type="Pfam" id="PF18758">
    <property type="entry name" value="KDZ"/>
    <property type="match status" value="1"/>
</dbReference>
<feature type="non-terminal residue" evidence="1">
    <location>
        <position position="1"/>
    </location>
</feature>
<keyword evidence="2" id="KW-1185">Reference proteome</keyword>
<dbReference type="Proteomes" id="UP000054217">
    <property type="component" value="Unassembled WGS sequence"/>
</dbReference>
<evidence type="ECO:0000313" key="2">
    <source>
        <dbReference type="Proteomes" id="UP000054217"/>
    </source>
</evidence>
<sequence>QDRYRELMRVSHQWRDLKHRKWFGFGHDSEQVPGQGGLAIFCPACPQPGINLPPDWRTQYSSDTVMRQYVVDGKFTAQHMKMNKPELDVSLSDGKGYMVSEAPHQAHLQQSLDNRERSTCSNHRAVNAANINKSNLQSTGISATACARHGCFVPHSVVDFQKGERYMNMDYSICNALDYHSQSIQKALVIYDVGCQWSINFQSQVKSSSSLLLPPGLEIIPAVGKFHLAAHKLSCFPRYSLNFVKGAGHLDGEILETLWAPFNKISPTARSMTQAHRQEVYDDHMRDSNWKKIVGIVPSLLKKYKTSNKCFEEMNQAYKELTAVLDPSKVTQWESDALEAERERGEALDIYLLKGDKAPTMGEVQLKLMKNPPSSSANLGSVAWLAEGISIEDAQDQLRSELRRLPSLMSTRQEVKVSEKRQRLSVDDVVTAQDDPAFLGQDDVEDEVEDEREFWEDDDEDWEAAGEEGDLAVEVMSIWMPSSIGTTKLTELGLHALVKEEMELRIGQANDCLDQLQTDLGNKAMLYRQNFQNAGSTREGTRTKKEIQKVVSQINKHARSYQRSRQAILQLEPADCIREKYQEILPQDLGVSKDVTEENRFGQGTSKMAWFWMMDGEQGQLTSDSRGLVEEFYRINWLKARARRDRWKEELSLVRHEMLWSTLWFESQKNRWEKRAEQSLEPGTEAYANKQMGLWGDFAKKARLMFQGKQIDCT</sequence>
<evidence type="ECO:0000313" key="1">
    <source>
        <dbReference type="EMBL" id="KIN95434.1"/>
    </source>
</evidence>
<organism evidence="1 2">
    <name type="scientific">Pisolithus tinctorius Marx 270</name>
    <dbReference type="NCBI Taxonomy" id="870435"/>
    <lineage>
        <taxon>Eukaryota</taxon>
        <taxon>Fungi</taxon>
        <taxon>Dikarya</taxon>
        <taxon>Basidiomycota</taxon>
        <taxon>Agaricomycotina</taxon>
        <taxon>Agaricomycetes</taxon>
        <taxon>Agaricomycetidae</taxon>
        <taxon>Boletales</taxon>
        <taxon>Sclerodermatineae</taxon>
        <taxon>Pisolithaceae</taxon>
        <taxon>Pisolithus</taxon>
    </lineage>
</organism>
<dbReference type="InParanoid" id="A0A0C3N324"/>
<dbReference type="InterPro" id="IPR040521">
    <property type="entry name" value="KDZ"/>
</dbReference>
<gene>
    <name evidence="1" type="ORF">M404DRAFT_165925</name>
</gene>